<keyword evidence="2" id="KW-0808">Transferase</keyword>
<comment type="caution">
    <text evidence="3">The sequence shown here is derived from an EMBL/GenBank/DDBJ whole genome shotgun (WGS) entry which is preliminary data.</text>
</comment>
<protein>
    <submittedName>
        <fullName evidence="3">Glycogen/starch synthase</fullName>
    </submittedName>
</protein>
<organism evidence="3 4">
    <name type="scientific">Candidatus Caccoplasma intestinavium</name>
    <dbReference type="NCBI Taxonomy" id="2840716"/>
    <lineage>
        <taxon>Bacteria</taxon>
        <taxon>Pseudomonadati</taxon>
        <taxon>Bacteroidota</taxon>
        <taxon>Bacteroidia</taxon>
        <taxon>Bacteroidales</taxon>
        <taxon>Bacteroidaceae</taxon>
        <taxon>Bacteroidaceae incertae sedis</taxon>
        <taxon>Candidatus Caccoplasma</taxon>
    </lineage>
</organism>
<reference evidence="3" key="1">
    <citation type="submission" date="2020-10" db="EMBL/GenBank/DDBJ databases">
        <authorList>
            <person name="Gilroy R."/>
        </authorList>
    </citation>
    <scope>NUCLEOTIDE SEQUENCE</scope>
    <source>
        <strain evidence="3">21143</strain>
    </source>
</reference>
<dbReference type="InterPro" id="IPR008631">
    <property type="entry name" value="Glycogen_synth"/>
</dbReference>
<evidence type="ECO:0000256" key="2">
    <source>
        <dbReference type="ARBA" id="ARBA00022679"/>
    </source>
</evidence>
<dbReference type="PANTHER" id="PTHR10176:SF3">
    <property type="entry name" value="GLYCOGEN [STARCH] SYNTHASE"/>
    <property type="match status" value="1"/>
</dbReference>
<dbReference type="Gene3D" id="3.40.50.2000">
    <property type="entry name" value="Glycogen Phosphorylase B"/>
    <property type="match status" value="2"/>
</dbReference>
<dbReference type="Proteomes" id="UP000886722">
    <property type="component" value="Unassembled WGS sequence"/>
</dbReference>
<evidence type="ECO:0000256" key="1">
    <source>
        <dbReference type="ARBA" id="ARBA00022676"/>
    </source>
</evidence>
<dbReference type="GO" id="GO:0005737">
    <property type="term" value="C:cytoplasm"/>
    <property type="evidence" value="ECO:0007669"/>
    <property type="project" value="TreeGrafter"/>
</dbReference>
<name>A0A9D1KFD8_9BACT</name>
<gene>
    <name evidence="3" type="ORF">IAD06_10080</name>
</gene>
<dbReference type="GO" id="GO:0004373">
    <property type="term" value="F:alpha-1,4-glucan glucosyltransferase (UDP-glucose donor) activity"/>
    <property type="evidence" value="ECO:0007669"/>
    <property type="project" value="InterPro"/>
</dbReference>
<evidence type="ECO:0000313" key="3">
    <source>
        <dbReference type="EMBL" id="HIT40362.1"/>
    </source>
</evidence>
<keyword evidence="1" id="KW-0328">Glycosyltransferase</keyword>
<dbReference type="PANTHER" id="PTHR10176">
    <property type="entry name" value="GLYCOGEN SYNTHASE"/>
    <property type="match status" value="1"/>
</dbReference>
<dbReference type="AlphaFoldDB" id="A0A9D1KFD8"/>
<proteinExistence type="predicted"/>
<reference evidence="3" key="2">
    <citation type="journal article" date="2021" name="PeerJ">
        <title>Extensive microbial diversity within the chicken gut microbiome revealed by metagenomics and culture.</title>
        <authorList>
            <person name="Gilroy R."/>
            <person name="Ravi A."/>
            <person name="Getino M."/>
            <person name="Pursley I."/>
            <person name="Horton D.L."/>
            <person name="Alikhan N.F."/>
            <person name="Baker D."/>
            <person name="Gharbi K."/>
            <person name="Hall N."/>
            <person name="Watson M."/>
            <person name="Adriaenssens E.M."/>
            <person name="Foster-Nyarko E."/>
            <person name="Jarju S."/>
            <person name="Secka A."/>
            <person name="Antonio M."/>
            <person name="Oren A."/>
            <person name="Chaudhuri R.R."/>
            <person name="La Ragione R."/>
            <person name="Hildebrand F."/>
            <person name="Pallen M.J."/>
        </authorList>
    </citation>
    <scope>NUCLEOTIDE SEQUENCE</scope>
    <source>
        <strain evidence="3">21143</strain>
    </source>
</reference>
<dbReference type="SUPFAM" id="SSF53756">
    <property type="entry name" value="UDP-Glycosyltransferase/glycogen phosphorylase"/>
    <property type="match status" value="1"/>
</dbReference>
<sequence length="568" mass="64149">MTEKSLLYPDYLFEVSWEVCNLVGGIYTVLSTKAHTLQKINKDKNIFIGPDVWKAAPSPYFTESHTLLKAWKAKALKEGLKVRVGRWNIPGKPVVILVDYQDLFSRRNDIYTDMWNAFGVKSLHAYGDYDDSCMFACAAAQVIEHYYHYIGGEKYKVIAHFDEWQTGMGLLYLRRSLPSVATVFTTHATSIGRSIAGNNKPLYGYLFGYNGTQMAEELNMEAKHSVERQAAHFAHAFTTVSDVTAAECTQLLEKTPDVVTPNGFEADFVPKGELFEKKRVAARKKLLHIASVLVGYEAPDDAVLIATSGRYEFKNKGIDMYVDALNRLRLHYDGEREIIAFVLVPAWVNEPRADLLERLASGESYRTPLPDPYITHTLHNMAEDKVVNQIRYCGFPQKPESKLKIIFVPSYLTGNDGIVDLTYYDTLIGFDATAFPSYYEPWGYTPLESIAFGVPSVTTDLSGFGMWIKNMANYGLEGKGVAVLHRTDFNFVDVAENLSDTIRWLASTDKSTRLLMSQSAQNTASEALWSHFINYYRKAYDIALRRLAEQQNAVVPEGTEEESDIEEK</sequence>
<evidence type="ECO:0000313" key="4">
    <source>
        <dbReference type="Proteomes" id="UP000886722"/>
    </source>
</evidence>
<accession>A0A9D1KFD8</accession>
<dbReference type="EMBL" id="DVKT01000074">
    <property type="protein sequence ID" value="HIT40362.1"/>
    <property type="molecule type" value="Genomic_DNA"/>
</dbReference>
<dbReference type="Pfam" id="PF05693">
    <property type="entry name" value="Glycogen_syn"/>
    <property type="match status" value="2"/>
</dbReference>
<dbReference type="GO" id="GO:0005978">
    <property type="term" value="P:glycogen biosynthetic process"/>
    <property type="evidence" value="ECO:0007669"/>
    <property type="project" value="InterPro"/>
</dbReference>